<evidence type="ECO:0000256" key="2">
    <source>
        <dbReference type="ARBA" id="ARBA00022553"/>
    </source>
</evidence>
<organism evidence="12 13">
    <name type="scientific">Pelotomaculum schinkii</name>
    <dbReference type="NCBI Taxonomy" id="78350"/>
    <lineage>
        <taxon>Bacteria</taxon>
        <taxon>Bacillati</taxon>
        <taxon>Bacillota</taxon>
        <taxon>Clostridia</taxon>
        <taxon>Eubacteriales</taxon>
        <taxon>Desulfotomaculaceae</taxon>
        <taxon>Pelotomaculum</taxon>
    </lineage>
</organism>
<evidence type="ECO:0000256" key="8">
    <source>
        <dbReference type="PROSITE-ProRule" id="PRU00169"/>
    </source>
</evidence>
<evidence type="ECO:0000259" key="11">
    <source>
        <dbReference type="PROSITE" id="PS51755"/>
    </source>
</evidence>
<keyword evidence="4" id="KW-0805">Transcription regulation</keyword>
<dbReference type="Pfam" id="PF00486">
    <property type="entry name" value="Trans_reg_C"/>
    <property type="match status" value="1"/>
</dbReference>
<evidence type="ECO:0000256" key="5">
    <source>
        <dbReference type="ARBA" id="ARBA00023125"/>
    </source>
</evidence>
<comment type="function">
    <text evidence="7">May play the central regulatory role in sporulation. It may be an element of the effector pathway responsible for the activation of sporulation genes in response to nutritional stress. Spo0A may act in concert with spo0H (a sigma factor) to control the expression of some genes that are critical to the sporulation process.</text>
</comment>
<dbReference type="Gene3D" id="6.10.250.690">
    <property type="match status" value="1"/>
</dbReference>
<protein>
    <recommendedName>
        <fullName evidence="1">Stage 0 sporulation protein A homolog</fullName>
    </recommendedName>
</protein>
<dbReference type="SMART" id="SM00862">
    <property type="entry name" value="Trans_reg_C"/>
    <property type="match status" value="1"/>
</dbReference>
<keyword evidence="13" id="KW-1185">Reference proteome</keyword>
<dbReference type="FunFam" id="3.40.50.2300:FF:000001">
    <property type="entry name" value="DNA-binding response regulator PhoB"/>
    <property type="match status" value="1"/>
</dbReference>
<evidence type="ECO:0000256" key="9">
    <source>
        <dbReference type="PROSITE-ProRule" id="PRU01091"/>
    </source>
</evidence>
<dbReference type="InterPro" id="IPR001867">
    <property type="entry name" value="OmpR/PhoB-type_DNA-bd"/>
</dbReference>
<evidence type="ECO:0000259" key="10">
    <source>
        <dbReference type="PROSITE" id="PS50110"/>
    </source>
</evidence>
<dbReference type="SMART" id="SM00448">
    <property type="entry name" value="REC"/>
    <property type="match status" value="1"/>
</dbReference>
<dbReference type="EMBL" id="QFGA01000001">
    <property type="protein sequence ID" value="TEB06620.1"/>
    <property type="molecule type" value="Genomic_DNA"/>
</dbReference>
<dbReference type="GO" id="GO:0000156">
    <property type="term" value="F:phosphorelay response regulator activity"/>
    <property type="evidence" value="ECO:0007669"/>
    <property type="project" value="TreeGrafter"/>
</dbReference>
<comment type="caution">
    <text evidence="12">The sequence shown here is derived from an EMBL/GenBank/DDBJ whole genome shotgun (WGS) entry which is preliminary data.</text>
</comment>
<name>A0A4Y7RD26_9FIRM</name>
<dbReference type="Pfam" id="PF00072">
    <property type="entry name" value="Response_reg"/>
    <property type="match status" value="1"/>
</dbReference>
<dbReference type="GO" id="GO:0032993">
    <property type="term" value="C:protein-DNA complex"/>
    <property type="evidence" value="ECO:0007669"/>
    <property type="project" value="TreeGrafter"/>
</dbReference>
<dbReference type="Gene3D" id="1.10.10.10">
    <property type="entry name" value="Winged helix-like DNA-binding domain superfamily/Winged helix DNA-binding domain"/>
    <property type="match status" value="1"/>
</dbReference>
<dbReference type="SUPFAM" id="SSF46894">
    <property type="entry name" value="C-terminal effector domain of the bipartite response regulators"/>
    <property type="match status" value="1"/>
</dbReference>
<dbReference type="InterPro" id="IPR016032">
    <property type="entry name" value="Sig_transdc_resp-reg_C-effctor"/>
</dbReference>
<dbReference type="FunFam" id="1.10.10.10:FF:000018">
    <property type="entry name" value="DNA-binding response regulator ResD"/>
    <property type="match status" value="1"/>
</dbReference>
<reference evidence="12 13" key="1">
    <citation type="journal article" date="2018" name="Environ. Microbiol.">
        <title>Novel energy conservation strategies and behaviour of Pelotomaculum schinkii driving syntrophic propionate catabolism.</title>
        <authorList>
            <person name="Hidalgo-Ahumada C.A.P."/>
            <person name="Nobu M.K."/>
            <person name="Narihiro T."/>
            <person name="Tamaki H."/>
            <person name="Liu W.T."/>
            <person name="Kamagata Y."/>
            <person name="Stams A.J.M."/>
            <person name="Imachi H."/>
            <person name="Sousa D.Z."/>
        </authorList>
    </citation>
    <scope>NUCLEOTIDE SEQUENCE [LARGE SCALE GENOMIC DNA]</scope>
    <source>
        <strain evidence="12 13">HH</strain>
    </source>
</reference>
<dbReference type="Gene3D" id="3.40.50.2300">
    <property type="match status" value="1"/>
</dbReference>
<keyword evidence="2 8" id="KW-0597">Phosphoprotein</keyword>
<dbReference type="Proteomes" id="UP000298324">
    <property type="component" value="Unassembled WGS sequence"/>
</dbReference>
<gene>
    <name evidence="12" type="primary">yycF_1</name>
    <name evidence="12" type="ORF">Psch_00152</name>
</gene>
<evidence type="ECO:0000256" key="3">
    <source>
        <dbReference type="ARBA" id="ARBA00023012"/>
    </source>
</evidence>
<keyword evidence="5 9" id="KW-0238">DNA-binding</keyword>
<proteinExistence type="predicted"/>
<dbReference type="InterPro" id="IPR039420">
    <property type="entry name" value="WalR-like"/>
</dbReference>
<feature type="domain" description="OmpR/PhoB-type" evidence="11">
    <location>
        <begin position="134"/>
        <end position="233"/>
    </location>
</feature>
<dbReference type="InterPro" id="IPR001789">
    <property type="entry name" value="Sig_transdc_resp-reg_receiver"/>
</dbReference>
<evidence type="ECO:0000313" key="13">
    <source>
        <dbReference type="Proteomes" id="UP000298324"/>
    </source>
</evidence>
<dbReference type="GO" id="GO:0000976">
    <property type="term" value="F:transcription cis-regulatory region binding"/>
    <property type="evidence" value="ECO:0007669"/>
    <property type="project" value="TreeGrafter"/>
</dbReference>
<dbReference type="PANTHER" id="PTHR48111:SF40">
    <property type="entry name" value="PHOSPHATE REGULON TRANSCRIPTIONAL REGULATORY PROTEIN PHOB"/>
    <property type="match status" value="1"/>
</dbReference>
<dbReference type="PROSITE" id="PS50110">
    <property type="entry name" value="RESPONSE_REGULATORY"/>
    <property type="match status" value="1"/>
</dbReference>
<feature type="domain" description="Response regulatory" evidence="10">
    <location>
        <begin position="3"/>
        <end position="119"/>
    </location>
</feature>
<keyword evidence="6" id="KW-0804">Transcription</keyword>
<evidence type="ECO:0000256" key="4">
    <source>
        <dbReference type="ARBA" id="ARBA00023015"/>
    </source>
</evidence>
<dbReference type="InterPro" id="IPR036388">
    <property type="entry name" value="WH-like_DNA-bd_sf"/>
</dbReference>
<dbReference type="GO" id="GO:0006355">
    <property type="term" value="P:regulation of DNA-templated transcription"/>
    <property type="evidence" value="ECO:0007669"/>
    <property type="project" value="InterPro"/>
</dbReference>
<evidence type="ECO:0000256" key="1">
    <source>
        <dbReference type="ARBA" id="ARBA00018672"/>
    </source>
</evidence>
<dbReference type="AlphaFoldDB" id="A0A4Y7RD26"/>
<sequence>MSLVLVVDDETNIIELLKFNLGKDGYQVVGLTNGRDAVNFTEEAKPDLIILDIMLPQMDGYEVLRTLRAKPETSAIPVIMLSAKGELVDKILGLELGADDYITKPFSPREVLARVKARLRRKVSLSIAQQEIKPSEIIINHLIIRPEKYEAVMEGNKIDLTPKEFELLHLLALNPGRVFTRDILLERIWGYDYARETRTVDVHIRYLRQKLERDPAVPEYIETVRGVGYRFRATS</sequence>
<dbReference type="GO" id="GO:0005829">
    <property type="term" value="C:cytosol"/>
    <property type="evidence" value="ECO:0007669"/>
    <property type="project" value="TreeGrafter"/>
</dbReference>
<keyword evidence="3" id="KW-0902">Two-component regulatory system</keyword>
<evidence type="ECO:0000313" key="12">
    <source>
        <dbReference type="EMBL" id="TEB06620.1"/>
    </source>
</evidence>
<evidence type="ECO:0000256" key="6">
    <source>
        <dbReference type="ARBA" id="ARBA00023163"/>
    </source>
</evidence>
<dbReference type="InterPro" id="IPR011006">
    <property type="entry name" value="CheY-like_superfamily"/>
</dbReference>
<feature type="DNA-binding region" description="OmpR/PhoB-type" evidence="9">
    <location>
        <begin position="134"/>
        <end position="233"/>
    </location>
</feature>
<dbReference type="PANTHER" id="PTHR48111">
    <property type="entry name" value="REGULATOR OF RPOS"/>
    <property type="match status" value="1"/>
</dbReference>
<accession>A0A4Y7RD26</accession>
<dbReference type="PROSITE" id="PS51755">
    <property type="entry name" value="OMPR_PHOB"/>
    <property type="match status" value="1"/>
</dbReference>
<dbReference type="CDD" id="cd00383">
    <property type="entry name" value="trans_reg_C"/>
    <property type="match status" value="1"/>
</dbReference>
<dbReference type="RefSeq" id="WP_134216926.1">
    <property type="nucleotide sequence ID" value="NZ_QFGA01000001.1"/>
</dbReference>
<evidence type="ECO:0000256" key="7">
    <source>
        <dbReference type="ARBA" id="ARBA00024867"/>
    </source>
</evidence>
<feature type="modified residue" description="4-aspartylphosphate" evidence="8">
    <location>
        <position position="52"/>
    </location>
</feature>
<dbReference type="SUPFAM" id="SSF52172">
    <property type="entry name" value="CheY-like"/>
    <property type="match status" value="1"/>
</dbReference>